<dbReference type="Gramene" id="OE9A086867T1">
    <property type="protein sequence ID" value="OE9A086867C1"/>
    <property type="gene ID" value="OE9A086867"/>
</dbReference>
<name>A0A8S0QUB1_OLEEU</name>
<feature type="compositionally biased region" description="Polar residues" evidence="1">
    <location>
        <begin position="383"/>
        <end position="395"/>
    </location>
</feature>
<dbReference type="Proteomes" id="UP000594638">
    <property type="component" value="Unassembled WGS sequence"/>
</dbReference>
<feature type="compositionally biased region" description="Polar residues" evidence="1">
    <location>
        <begin position="1333"/>
        <end position="1361"/>
    </location>
</feature>
<feature type="compositionally biased region" description="Polar residues" evidence="1">
    <location>
        <begin position="232"/>
        <end position="268"/>
    </location>
</feature>
<comment type="caution">
    <text evidence="2">The sequence shown here is derived from an EMBL/GenBank/DDBJ whole genome shotgun (WGS) entry which is preliminary data.</text>
</comment>
<feature type="compositionally biased region" description="Basic and acidic residues" evidence="1">
    <location>
        <begin position="269"/>
        <end position="291"/>
    </location>
</feature>
<feature type="region of interest" description="Disordered" evidence="1">
    <location>
        <begin position="854"/>
        <end position="974"/>
    </location>
</feature>
<protein>
    <recommendedName>
        <fullName evidence="4">COP1-interacting protein 7</fullName>
    </recommendedName>
</protein>
<feature type="region of interest" description="Disordered" evidence="1">
    <location>
        <begin position="374"/>
        <end position="399"/>
    </location>
</feature>
<feature type="region of interest" description="Disordered" evidence="1">
    <location>
        <begin position="1023"/>
        <end position="1064"/>
    </location>
</feature>
<keyword evidence="3" id="KW-1185">Reference proteome</keyword>
<feature type="compositionally biased region" description="Basic and acidic residues" evidence="1">
    <location>
        <begin position="1024"/>
        <end position="1039"/>
    </location>
</feature>
<feature type="region of interest" description="Disordered" evidence="1">
    <location>
        <begin position="1107"/>
        <end position="1158"/>
    </location>
</feature>
<feature type="compositionally biased region" description="Polar residues" evidence="1">
    <location>
        <begin position="292"/>
        <end position="301"/>
    </location>
</feature>
<evidence type="ECO:0008006" key="4">
    <source>
        <dbReference type="Google" id="ProtNLM"/>
    </source>
</evidence>
<dbReference type="PANTHER" id="PTHR31008:SF15">
    <property type="entry name" value="GPI-ANCHORED ADHESIN-LIKE PROTEIN"/>
    <property type="match status" value="1"/>
</dbReference>
<evidence type="ECO:0000256" key="1">
    <source>
        <dbReference type="SAM" id="MobiDB-lite"/>
    </source>
</evidence>
<dbReference type="EMBL" id="CACTIH010001941">
    <property type="protein sequence ID" value="CAA2969419.1"/>
    <property type="molecule type" value="Genomic_DNA"/>
</dbReference>
<feature type="region of interest" description="Disordered" evidence="1">
    <location>
        <begin position="748"/>
        <end position="774"/>
    </location>
</feature>
<evidence type="ECO:0000313" key="2">
    <source>
        <dbReference type="EMBL" id="CAA2969419.1"/>
    </source>
</evidence>
<feature type="compositionally biased region" description="Polar residues" evidence="1">
    <location>
        <begin position="436"/>
        <end position="459"/>
    </location>
</feature>
<reference evidence="2 3" key="1">
    <citation type="submission" date="2019-12" db="EMBL/GenBank/DDBJ databases">
        <authorList>
            <person name="Alioto T."/>
            <person name="Alioto T."/>
            <person name="Gomez Garrido J."/>
        </authorList>
    </citation>
    <scope>NUCLEOTIDE SEQUENCE [LARGE SCALE GENOMIC DNA]</scope>
</reference>
<accession>A0A8S0QUB1</accession>
<organism evidence="2 3">
    <name type="scientific">Olea europaea subsp. europaea</name>
    <dbReference type="NCBI Taxonomy" id="158383"/>
    <lineage>
        <taxon>Eukaryota</taxon>
        <taxon>Viridiplantae</taxon>
        <taxon>Streptophyta</taxon>
        <taxon>Embryophyta</taxon>
        <taxon>Tracheophyta</taxon>
        <taxon>Spermatophyta</taxon>
        <taxon>Magnoliopsida</taxon>
        <taxon>eudicotyledons</taxon>
        <taxon>Gunneridae</taxon>
        <taxon>Pentapetalae</taxon>
        <taxon>asterids</taxon>
        <taxon>lamiids</taxon>
        <taxon>Lamiales</taxon>
        <taxon>Oleaceae</taxon>
        <taxon>Oleeae</taxon>
        <taxon>Olea</taxon>
    </lineage>
</organism>
<proteinExistence type="predicted"/>
<dbReference type="PANTHER" id="PTHR31008">
    <property type="entry name" value="COP1-INTERACTING PROTEIN-RELATED"/>
    <property type="match status" value="1"/>
</dbReference>
<gene>
    <name evidence="2" type="ORF">OLEA9_A086867</name>
</gene>
<feature type="compositionally biased region" description="Acidic residues" evidence="1">
    <location>
        <begin position="1115"/>
        <end position="1129"/>
    </location>
</feature>
<feature type="region of interest" description="Disordered" evidence="1">
    <location>
        <begin position="1303"/>
        <end position="1361"/>
    </location>
</feature>
<feature type="region of interest" description="Disordered" evidence="1">
    <location>
        <begin position="215"/>
        <end position="315"/>
    </location>
</feature>
<evidence type="ECO:0000313" key="3">
    <source>
        <dbReference type="Proteomes" id="UP000594638"/>
    </source>
</evidence>
<feature type="compositionally biased region" description="Basic and acidic residues" evidence="1">
    <location>
        <begin position="1316"/>
        <end position="1329"/>
    </location>
</feature>
<feature type="region of interest" description="Disordered" evidence="1">
    <location>
        <begin position="436"/>
        <end position="491"/>
    </location>
</feature>
<sequence length="1405" mass="155020">MKSDGHLDYAVFQLSPRRSHCELFVSSNGNTEKLASGLVKPFVAHLKVVEEQVASDAQSVKLEVGRQKSSKTWFTKGTLERFVRFVSTPEVLELVNTFDAEMSQLEAAQKIYAEDRGNQLSGGGTSGVTTSADMTKKELLRAIDVRLVTVQQDLTTACARAASAGFNGDTVSELQMFAEFFGGHRLNEACSKYISLCERRGDLITPCGAQDGAVRSSYGSDMSIDEDPSPQPTGTDAAQTQHQGDRSTFQQPTPSTSFSVQHTFSCKSSIERDDSNKQNDEVVEKETKKGESSSADQTESTRMSHHVRRLSVQDRISLFENKQKETSGSAGKPAVRKSVELRRLSSDVSSAPASVEKAVLRRWSGASDMSIDLSAEKKDNESPLCTPSSVSGLQSKSEEKKALNLNDTLASSVKPESRIIPGMALGRVVDSGLKDNSSFSKSNDGSESSMSNPNLSTTEFDGPKDQTHGKSQSRSFIVRAEDQENSEEKFRSFPDSKHVLIGFRDQGKLKGGSLSGKVLGDVKGKVASDTQFTEVKDQGALQTQIRTFEIIGGGQVEISDWKEHYEPRDQLVTQSRSKSPQKIVGDSGQFEGLAGSRIREAFAAHYKGTERSLSSMSSKRSAGYTDEAGKKELVSSEKICGSSVSKVEDSGLQKMKFQRLVSAPEQINKSLLWKDESNSVYGSRTSFSGKLMMEGQDGFDSFLTLTSEQVQRLRLANGNQELNDKLKIKANELERLFAELQLPGDQSSSACRVRSADVPGESTASSSYTKPIGDTTPRLSDNYLSIEPIGSSNNTIKFSAAPLMTTVENQKYGDAELNFSEGARGKLYDMYMLKRDAKLREEWGSKKAEKEAKLKTMRDRFEQSTSEMKAKFSGSADRQNSVSGARQRAERLRSFNTRSSMKGEQKRIDFEDSEGDKDATEFQEQEHLRGDSTWNDASFGHGVSRSAPGKMLPTKSLSTSMTHASAAPTPRSAVKASILNSGKGRMQSENPLVQSVHNFFDTRRENTQLSSAASKTTRLQLRNYARDKSTSEETPIVKERSRRSQSLRKNSANLSELREVSPLDSDDAVLTPLELDEEVVKNDETRPFLKKGSRADFVAPSRITKNISMTPEPQNNEEDNKDLAFEPEDMGNTVKGEEEEEFESMGPKGHKDLDNGKPRLSLGSEKLVNSGCENGDTMRSFSQVDQALGAELPAIVRDWTAESPLSWSTPIQHPFSYPREMSDVDASIDFPVGSPASWNSNCLRQIETDTARMRKKWGMAQKPMWVAHPSNNISRKDMTKGFKRLLKFGRKNRGSENLVDWISATTSEGDDDTEDGRDPSNRSSEDLRKSRMGFSQGQPSDESFTESEFFNKQVQSSHSSISAPAAYLKLREDHISVSSIKAPRSFFSLSTFRSKGSESRPKQHS</sequence>
<dbReference type="OrthoDB" id="767933at2759"/>
<feature type="compositionally biased region" description="Basic and acidic residues" evidence="1">
    <location>
        <begin position="479"/>
        <end position="491"/>
    </location>
</feature>
<feature type="compositionally biased region" description="Basic and acidic residues" evidence="1">
    <location>
        <begin position="901"/>
        <end position="930"/>
    </location>
</feature>